<accession>A0A7K1SFG0</accession>
<protein>
    <submittedName>
        <fullName evidence="1">Uncharacterized protein</fullName>
    </submittedName>
</protein>
<comment type="caution">
    <text evidence="1">The sequence shown here is derived from an EMBL/GenBank/DDBJ whole genome shotgun (WGS) entry which is preliminary data.</text>
</comment>
<dbReference type="RefSeq" id="WP_157587174.1">
    <property type="nucleotide sequence ID" value="NZ_WPIN01000007.1"/>
</dbReference>
<dbReference type="AlphaFoldDB" id="A0A7K1SFG0"/>
<sequence length="85" mass="9547">MTSLYFSCISPMGKYHEFGYGGPDMEACFETLTKMANRGWRLKNIVLSESDGSHILLPAKAFGGASLMEPLKALQQEWEQILFQV</sequence>
<organism evidence="1 2">
    <name type="scientific">Spirosoma arboris</name>
    <dbReference type="NCBI Taxonomy" id="2682092"/>
    <lineage>
        <taxon>Bacteria</taxon>
        <taxon>Pseudomonadati</taxon>
        <taxon>Bacteroidota</taxon>
        <taxon>Cytophagia</taxon>
        <taxon>Cytophagales</taxon>
        <taxon>Cytophagaceae</taxon>
        <taxon>Spirosoma</taxon>
    </lineage>
</organism>
<dbReference type="Proteomes" id="UP000436006">
    <property type="component" value="Unassembled WGS sequence"/>
</dbReference>
<name>A0A7K1SFG0_9BACT</name>
<gene>
    <name evidence="1" type="ORF">GO755_20635</name>
</gene>
<evidence type="ECO:0000313" key="2">
    <source>
        <dbReference type="Proteomes" id="UP000436006"/>
    </source>
</evidence>
<proteinExistence type="predicted"/>
<evidence type="ECO:0000313" key="1">
    <source>
        <dbReference type="EMBL" id="MVM32464.1"/>
    </source>
</evidence>
<dbReference type="EMBL" id="WPIN01000007">
    <property type="protein sequence ID" value="MVM32464.1"/>
    <property type="molecule type" value="Genomic_DNA"/>
</dbReference>
<keyword evidence="2" id="KW-1185">Reference proteome</keyword>
<reference evidence="1 2" key="1">
    <citation type="submission" date="2019-12" db="EMBL/GenBank/DDBJ databases">
        <title>Spirosoma sp. HMF4905 genome sequencing and assembly.</title>
        <authorList>
            <person name="Kang H."/>
            <person name="Cha I."/>
            <person name="Kim H."/>
            <person name="Joh K."/>
        </authorList>
    </citation>
    <scope>NUCLEOTIDE SEQUENCE [LARGE SCALE GENOMIC DNA]</scope>
    <source>
        <strain evidence="1 2">HMF4905</strain>
    </source>
</reference>